<keyword evidence="9 12" id="KW-0694">RNA-binding</keyword>
<reference evidence="14 15" key="1">
    <citation type="submission" date="2020-10" db="EMBL/GenBank/DDBJ databases">
        <title>Complete genome sequence of Thermosphaera aggregans strain 3507.</title>
        <authorList>
            <person name="Zayulina K.S."/>
            <person name="Elcheninov A.G."/>
            <person name="Toshchakov S.V."/>
            <person name="Kublanov I.V."/>
            <person name="Kochetkova T.V."/>
        </authorList>
    </citation>
    <scope>NUCLEOTIDE SEQUENCE [LARGE SCALE GENOMIC DNA]</scope>
    <source>
        <strain evidence="14 15">3507</strain>
    </source>
</reference>
<evidence type="ECO:0000256" key="9">
    <source>
        <dbReference type="ARBA" id="ARBA00022884"/>
    </source>
</evidence>
<sequence>MPGEISFDYLRKYGYEKYVCKKCEEGVIWSVVPRDTCPDRPCSKYEFLYKDYKRVKPLSLQEVREKFINFLVSKGHGVVDPYPVLARWRNDLYLNIASIIVFQPAVTEGIVDPPHNPLVIIQPSIRLSDIDNVGLTFGRHLTSFEMGGMHAFNKPGRMIYWVEGIIDNTIEFFNKEIGIDLEDLVFKEGWWEGGGNAGPAPEVLVDGMELATLVHMMYKTVDGKYVENPVLVVDCGYGIERITWFTQKSPTGFHAIYGRLVDEYKDVLGVEEPPHEVLKKAVYLLSDKELNSVAEYVRALEEHGFSEHLASFSKIIYLYGSLDHVRTISLMLSDGIVPSNSGEGYLARLVLRRLFRNLVKLGVESNRLADIAQELVDRQIKYWRNDYIYGKFEKHRDYILDVVGLEANKFVDSVYRGIEIVDKHLKRKKALGEEDLIEIYDSHGIPPEFVVERAREKGVEVSVPGDFYSKIAQRHSAAPLVKEKEHEFPEELAKWAEGFPETVRVFHQDPYVTSIKARVLGVLENYVILDQTIMYPWAGGQDHDTGELVFNGKAYPVKYVGKIGGVIVHELFEKPGFRASDEVEVRIDWFRRYRLMRHHTATHVVLAAARRVLGDHVWQAGAEKTVEKGRLDITHHKPLTRKEVAEIEELANKIIDSRIQLRFHYMGKFEAESKYGLKIYQGGAVYSPVLRIVEIPGWDAQACFGTHLWNTSEIGGVKIINAERIQDGVIRLEYVAGTRLVELARSMEEEKEKALEAMGSTHKDLVLAAGKLRESLSELEEAVATYRRVLADALVSNALNTKRVVCGVETTMVEIPVRDEKLVKTVLEDLSLKHKTLAVVFTGDMVEIALDPGEAAEKRVNLLKTAEALRSLGAKGGGRSDHITLKLNGVAVDKVLEAVEKTICASGKQ</sequence>
<dbReference type="OrthoDB" id="7506at2157"/>
<evidence type="ECO:0000313" key="15">
    <source>
        <dbReference type="Proteomes" id="UP000593766"/>
    </source>
</evidence>
<feature type="binding site" evidence="12">
    <location>
        <position position="707"/>
    </location>
    <ligand>
        <name>Zn(2+)</name>
        <dbReference type="ChEBI" id="CHEBI:29105"/>
    </ligand>
</feature>
<name>A0A7M1UUQ6_9CREN</name>
<feature type="binding site" evidence="12">
    <location>
        <position position="703"/>
    </location>
    <ligand>
        <name>Zn(2+)</name>
        <dbReference type="ChEBI" id="CHEBI:29105"/>
    </ligand>
</feature>
<protein>
    <recommendedName>
        <fullName evidence="12">Alanine--tRNA ligase</fullName>
        <ecNumber evidence="12">6.1.1.7</ecNumber>
    </recommendedName>
    <alternativeName>
        <fullName evidence="12">Alanyl-tRNA synthetase</fullName>
        <shortName evidence="12">AlaRS</shortName>
    </alternativeName>
</protein>
<evidence type="ECO:0000259" key="13">
    <source>
        <dbReference type="PROSITE" id="PS50860"/>
    </source>
</evidence>
<evidence type="ECO:0000256" key="5">
    <source>
        <dbReference type="ARBA" id="ARBA00022723"/>
    </source>
</evidence>
<dbReference type="SUPFAM" id="SSF55186">
    <property type="entry name" value="ThrRS/AlaRS common domain"/>
    <property type="match status" value="1"/>
</dbReference>
<evidence type="ECO:0000256" key="3">
    <source>
        <dbReference type="ARBA" id="ARBA00022555"/>
    </source>
</evidence>
<keyword evidence="10 12" id="KW-0648">Protein biosynthesis</keyword>
<dbReference type="InterPro" id="IPR018164">
    <property type="entry name" value="Ala-tRNA-synth_IIc_N"/>
</dbReference>
<keyword evidence="8 12" id="KW-0067">ATP-binding</keyword>
<comment type="domain">
    <text evidence="12">Consists of three domains; the N-terminal catalytic domain, the editing domain and the C-terminal C-Ala domain. The editing domain removes incorrectly charged amino acids, while the C-Ala domain, along with tRNA(Ala), serves as a bridge to cooperatively bring together the editing and aminoacylation centers thus stimulating deacylation of misacylated tRNAs.</text>
</comment>
<comment type="subcellular location">
    <subcellularLocation>
        <location evidence="12">Cytoplasm</location>
    </subcellularLocation>
</comment>
<dbReference type="InterPro" id="IPR018165">
    <property type="entry name" value="Ala-tRNA-synth_IIc_core"/>
</dbReference>
<keyword evidence="2 12" id="KW-0963">Cytoplasm</keyword>
<evidence type="ECO:0000256" key="2">
    <source>
        <dbReference type="ARBA" id="ARBA00022490"/>
    </source>
</evidence>
<keyword evidence="6 12" id="KW-0547">Nucleotide-binding</keyword>
<dbReference type="RefSeq" id="WP_193436600.1">
    <property type="nucleotide sequence ID" value="NZ_CP063144.1"/>
</dbReference>
<dbReference type="NCBIfam" id="TIGR03683">
    <property type="entry name" value="A-tRNA_syn_arch"/>
    <property type="match status" value="1"/>
</dbReference>
<gene>
    <name evidence="12" type="primary">alaS</name>
    <name evidence="14" type="ORF">IMZ38_02455</name>
</gene>
<evidence type="ECO:0000256" key="1">
    <source>
        <dbReference type="ARBA" id="ARBA00008226"/>
    </source>
</evidence>
<dbReference type="HAMAP" id="MF_00036_A">
    <property type="entry name" value="Ala_tRNA_synth_A"/>
    <property type="match status" value="1"/>
</dbReference>
<keyword evidence="11 12" id="KW-0030">Aminoacyl-tRNA synthetase</keyword>
<dbReference type="Gene3D" id="2.40.30.130">
    <property type="match status" value="1"/>
</dbReference>
<dbReference type="SUPFAM" id="SSF101353">
    <property type="entry name" value="Putative anticodon-binding domain of alanyl-tRNA synthetase (AlaRS)"/>
    <property type="match status" value="1"/>
</dbReference>
<dbReference type="GO" id="GO:0008270">
    <property type="term" value="F:zinc ion binding"/>
    <property type="evidence" value="ECO:0007669"/>
    <property type="project" value="UniProtKB-UniRule"/>
</dbReference>
<dbReference type="SUPFAM" id="SSF55681">
    <property type="entry name" value="Class II aaRS and biotin synthetases"/>
    <property type="match status" value="1"/>
</dbReference>
<evidence type="ECO:0000256" key="8">
    <source>
        <dbReference type="ARBA" id="ARBA00022840"/>
    </source>
</evidence>
<dbReference type="InterPro" id="IPR045864">
    <property type="entry name" value="aa-tRNA-synth_II/BPL/LPL"/>
</dbReference>
<dbReference type="EC" id="6.1.1.7" evidence="12"/>
<evidence type="ECO:0000256" key="11">
    <source>
        <dbReference type="ARBA" id="ARBA00023146"/>
    </source>
</evidence>
<evidence type="ECO:0000313" key="14">
    <source>
        <dbReference type="EMBL" id="QOR94804.1"/>
    </source>
</evidence>
<dbReference type="Gene3D" id="3.30.54.20">
    <property type="match status" value="1"/>
</dbReference>
<dbReference type="PANTHER" id="PTHR11777:SF9">
    <property type="entry name" value="ALANINE--TRNA LIGASE, CYTOPLASMIC"/>
    <property type="match status" value="1"/>
</dbReference>
<evidence type="ECO:0000256" key="10">
    <source>
        <dbReference type="ARBA" id="ARBA00022917"/>
    </source>
</evidence>
<dbReference type="InterPro" id="IPR050058">
    <property type="entry name" value="Ala-tRNA_ligase"/>
</dbReference>
<dbReference type="InterPro" id="IPR018163">
    <property type="entry name" value="Thr/Ala-tRNA-synth_IIc_edit"/>
</dbReference>
<dbReference type="GO" id="GO:0005737">
    <property type="term" value="C:cytoplasm"/>
    <property type="evidence" value="ECO:0007669"/>
    <property type="project" value="UniProtKB-SubCell"/>
</dbReference>
<dbReference type="SUPFAM" id="SSF50447">
    <property type="entry name" value="Translation proteins"/>
    <property type="match status" value="1"/>
</dbReference>
<dbReference type="GO" id="GO:0005524">
    <property type="term" value="F:ATP binding"/>
    <property type="evidence" value="ECO:0007669"/>
    <property type="project" value="UniProtKB-UniRule"/>
</dbReference>
<evidence type="ECO:0000256" key="6">
    <source>
        <dbReference type="ARBA" id="ARBA00022741"/>
    </source>
</evidence>
<keyword evidence="7 12" id="KW-0862">Zinc</keyword>
<feature type="binding site" evidence="12">
    <location>
        <position position="603"/>
    </location>
    <ligand>
        <name>Zn(2+)</name>
        <dbReference type="ChEBI" id="CHEBI:29105"/>
    </ligand>
</feature>
<dbReference type="Gene3D" id="3.30.930.10">
    <property type="entry name" value="Bira Bifunctional Protein, Domain 2"/>
    <property type="match status" value="1"/>
</dbReference>
<dbReference type="FunFam" id="3.30.980.10:FF:000004">
    <property type="entry name" value="Alanine--tRNA ligase, cytoplasmic"/>
    <property type="match status" value="1"/>
</dbReference>
<keyword evidence="3 12" id="KW-0820">tRNA-binding</keyword>
<dbReference type="EMBL" id="CP063144">
    <property type="protein sequence ID" value="QOR94804.1"/>
    <property type="molecule type" value="Genomic_DNA"/>
</dbReference>
<comment type="catalytic activity">
    <reaction evidence="12">
        <text>tRNA(Ala) + L-alanine + ATP = L-alanyl-tRNA(Ala) + AMP + diphosphate</text>
        <dbReference type="Rhea" id="RHEA:12540"/>
        <dbReference type="Rhea" id="RHEA-COMP:9657"/>
        <dbReference type="Rhea" id="RHEA-COMP:9923"/>
        <dbReference type="ChEBI" id="CHEBI:30616"/>
        <dbReference type="ChEBI" id="CHEBI:33019"/>
        <dbReference type="ChEBI" id="CHEBI:57972"/>
        <dbReference type="ChEBI" id="CHEBI:78442"/>
        <dbReference type="ChEBI" id="CHEBI:78497"/>
        <dbReference type="ChEBI" id="CHEBI:456215"/>
        <dbReference type="EC" id="6.1.1.7"/>
    </reaction>
</comment>
<dbReference type="InterPro" id="IPR018162">
    <property type="entry name" value="Ala-tRNA-ligase_IIc_anticod-bd"/>
</dbReference>
<dbReference type="SMART" id="SM00863">
    <property type="entry name" value="tRNA_SAD"/>
    <property type="match status" value="1"/>
</dbReference>
<dbReference type="AlphaFoldDB" id="A0A7M1UUQ6"/>
<dbReference type="Gene3D" id="3.30.980.10">
    <property type="entry name" value="Threonyl-trna Synthetase, Chain A, domain 2"/>
    <property type="match status" value="1"/>
</dbReference>
<dbReference type="InterPro" id="IPR009000">
    <property type="entry name" value="Transl_B-barrel_sf"/>
</dbReference>
<comment type="function">
    <text evidence="12">Catalyzes the attachment of alanine to tRNA(Ala) in a two-step reaction: alanine is first activated by ATP to form Ala-AMP and then transferred to the acceptor end of tRNA(Ala). Also edits incorrectly charged Ser-tRNA(Ala) and Gly-tRNA(Ala) via its editing domain.</text>
</comment>
<dbReference type="InterPro" id="IPR022429">
    <property type="entry name" value="Ala-tRNA_lgiase_arc"/>
</dbReference>
<dbReference type="KEGG" id="tcs:IMZ38_02455"/>
<organism evidence="14 15">
    <name type="scientific">Thermosphaera chiliense</name>
    <dbReference type="NCBI Taxonomy" id="3402707"/>
    <lineage>
        <taxon>Archaea</taxon>
        <taxon>Thermoproteota</taxon>
        <taxon>Thermoprotei</taxon>
        <taxon>Desulfurococcales</taxon>
        <taxon>Desulfurococcaceae</taxon>
        <taxon>Thermosphaera</taxon>
    </lineage>
</organism>
<dbReference type="GO" id="GO:0002161">
    <property type="term" value="F:aminoacyl-tRNA deacylase activity"/>
    <property type="evidence" value="ECO:0007669"/>
    <property type="project" value="TreeGrafter"/>
</dbReference>
<keyword evidence="15" id="KW-1185">Reference proteome</keyword>
<keyword evidence="4 12" id="KW-0436">Ligase</keyword>
<evidence type="ECO:0000256" key="4">
    <source>
        <dbReference type="ARBA" id="ARBA00022598"/>
    </source>
</evidence>
<dbReference type="Proteomes" id="UP000593766">
    <property type="component" value="Chromosome"/>
</dbReference>
<evidence type="ECO:0000256" key="12">
    <source>
        <dbReference type="HAMAP-Rule" id="MF_00036"/>
    </source>
</evidence>
<dbReference type="Pfam" id="PF01411">
    <property type="entry name" value="tRNA-synt_2c"/>
    <property type="match status" value="1"/>
</dbReference>
<dbReference type="PROSITE" id="PS50860">
    <property type="entry name" value="AA_TRNA_LIGASE_II_ALA"/>
    <property type="match status" value="1"/>
</dbReference>
<keyword evidence="5 12" id="KW-0479">Metal-binding</keyword>
<dbReference type="PRINTS" id="PR00980">
    <property type="entry name" value="TRNASYNTHALA"/>
</dbReference>
<dbReference type="GO" id="GO:0006419">
    <property type="term" value="P:alanyl-tRNA aminoacylation"/>
    <property type="evidence" value="ECO:0007669"/>
    <property type="project" value="UniProtKB-UniRule"/>
</dbReference>
<feature type="binding site" evidence="12">
    <location>
        <position position="599"/>
    </location>
    <ligand>
        <name>Zn(2+)</name>
        <dbReference type="ChEBI" id="CHEBI:29105"/>
    </ligand>
</feature>
<proteinExistence type="inferred from homology"/>
<dbReference type="NCBIfam" id="TIGR00344">
    <property type="entry name" value="alaS"/>
    <property type="match status" value="1"/>
</dbReference>
<dbReference type="GO" id="GO:0004813">
    <property type="term" value="F:alanine-tRNA ligase activity"/>
    <property type="evidence" value="ECO:0007669"/>
    <property type="project" value="UniProtKB-UniRule"/>
</dbReference>
<comment type="similarity">
    <text evidence="1 12">Belongs to the class-II aminoacyl-tRNA synthetase family.</text>
</comment>
<dbReference type="InterPro" id="IPR002318">
    <property type="entry name" value="Ala-tRNA-lgiase_IIc"/>
</dbReference>
<dbReference type="GO" id="GO:0000049">
    <property type="term" value="F:tRNA binding"/>
    <property type="evidence" value="ECO:0007669"/>
    <property type="project" value="UniProtKB-KW"/>
</dbReference>
<accession>A0A7M1UUQ6</accession>
<dbReference type="InterPro" id="IPR012947">
    <property type="entry name" value="tRNA_SAD"/>
</dbReference>
<dbReference type="Pfam" id="PF07973">
    <property type="entry name" value="tRNA_SAD"/>
    <property type="match status" value="1"/>
</dbReference>
<evidence type="ECO:0000256" key="7">
    <source>
        <dbReference type="ARBA" id="ARBA00022833"/>
    </source>
</evidence>
<feature type="domain" description="Alanyl-transfer RNA synthetases family profile" evidence="13">
    <location>
        <begin position="58"/>
        <end position="746"/>
    </location>
</feature>
<comment type="cofactor">
    <cofactor evidence="12">
        <name>Zn(2+)</name>
        <dbReference type="ChEBI" id="CHEBI:29105"/>
    </cofactor>
    <text evidence="12">Binds 1 zinc ion per subunit.</text>
</comment>
<dbReference type="PANTHER" id="PTHR11777">
    <property type="entry name" value="ALANYL-TRNA SYNTHETASE"/>
    <property type="match status" value="1"/>
</dbReference>
<dbReference type="GeneID" id="59454243"/>